<protein>
    <recommendedName>
        <fullName evidence="3">Nucleotidase</fullName>
    </recommendedName>
</protein>
<gene>
    <name evidence="1" type="ORF">COT03_00785</name>
</gene>
<comment type="caution">
    <text evidence="1">The sequence shown here is derived from an EMBL/GenBank/DDBJ whole genome shotgun (WGS) entry which is preliminary data.</text>
</comment>
<organism evidence="1 2">
    <name type="scientific">Candidatus Shapirobacteria bacterium CG07_land_8_20_14_0_80_39_18</name>
    <dbReference type="NCBI Taxonomy" id="1974882"/>
    <lineage>
        <taxon>Bacteria</taxon>
        <taxon>Candidatus Shapironibacteriota</taxon>
    </lineage>
</organism>
<evidence type="ECO:0000313" key="2">
    <source>
        <dbReference type="Proteomes" id="UP000229502"/>
    </source>
</evidence>
<dbReference type="InterPro" id="IPR036412">
    <property type="entry name" value="HAD-like_sf"/>
</dbReference>
<name>A0A2M6YRZ0_9BACT</name>
<dbReference type="Proteomes" id="UP000229502">
    <property type="component" value="Unassembled WGS sequence"/>
</dbReference>
<reference evidence="2" key="1">
    <citation type="submission" date="2017-09" db="EMBL/GenBank/DDBJ databases">
        <title>Depth-based differentiation of microbial function through sediment-hosted aquifers and enrichment of novel symbionts in the deep terrestrial subsurface.</title>
        <authorList>
            <person name="Probst A.J."/>
            <person name="Ladd B."/>
            <person name="Jarett J.K."/>
            <person name="Geller-Mcgrath D.E."/>
            <person name="Sieber C.M.K."/>
            <person name="Emerson J.B."/>
            <person name="Anantharaman K."/>
            <person name="Thomas B.C."/>
            <person name="Malmstrom R."/>
            <person name="Stieglmeier M."/>
            <person name="Klingl A."/>
            <person name="Woyke T."/>
            <person name="Ryan C.M."/>
            <person name="Banfield J.F."/>
        </authorList>
    </citation>
    <scope>NUCLEOTIDE SEQUENCE [LARGE SCALE GENOMIC DNA]</scope>
</reference>
<dbReference type="AlphaFoldDB" id="A0A2M6YRZ0"/>
<dbReference type="EMBL" id="PEWZ01000044">
    <property type="protein sequence ID" value="PIU35998.1"/>
    <property type="molecule type" value="Genomic_DNA"/>
</dbReference>
<accession>A0A2M6YRZ0</accession>
<dbReference type="Gene3D" id="3.40.50.1000">
    <property type="entry name" value="HAD superfamily/HAD-like"/>
    <property type="match status" value="1"/>
</dbReference>
<proteinExistence type="predicted"/>
<evidence type="ECO:0000313" key="1">
    <source>
        <dbReference type="EMBL" id="PIU35998.1"/>
    </source>
</evidence>
<dbReference type="InterPro" id="IPR023214">
    <property type="entry name" value="HAD_sf"/>
</dbReference>
<sequence length="194" mass="23126">MLRRKRRIRIGCDLDGVVAKHSLSGFWVKVRLLKEKLLKKAHTKAYYYPQTEIEQIAWKVINWFRVPNKKGIESLKELRQKGYHFFLITSRFRFNEPSTEKWLKKYQLFSLFDKVIINVRDSSPIDFKVDAIDKEKIDFFIDDDLEVLSALCQTQTKLYWVIPGHRSHKENHQGRIQNCHSFAEALQEISRTIN</sequence>
<dbReference type="SUPFAM" id="SSF56784">
    <property type="entry name" value="HAD-like"/>
    <property type="match status" value="1"/>
</dbReference>
<evidence type="ECO:0008006" key="3">
    <source>
        <dbReference type="Google" id="ProtNLM"/>
    </source>
</evidence>